<dbReference type="GeneID" id="29001239"/>
<dbReference type="RefSeq" id="XP_018297487.1">
    <property type="nucleotide sequence ID" value="XM_018440333.1"/>
</dbReference>
<accession>A0A167QBX1</accession>
<evidence type="ECO:0000313" key="2">
    <source>
        <dbReference type="Proteomes" id="UP000077315"/>
    </source>
</evidence>
<sequence length="126" mass="14302">MPEHEYNCLVEYYQVAYNDYNISSCKKAMTSPAFVNDRIEVLKSIVILGQVYKGCNGNGRELMHVMVMLVKFNTSLYTPSLHQQPLSYQLATTTSIPLLLSDSLKQHQIHEDNLKALKSTMTTSIN</sequence>
<gene>
    <name evidence="1" type="ORF">PHYBLDRAFT_58492</name>
</gene>
<dbReference type="Proteomes" id="UP000077315">
    <property type="component" value="Unassembled WGS sequence"/>
</dbReference>
<evidence type="ECO:0000313" key="1">
    <source>
        <dbReference type="EMBL" id="OAD79447.1"/>
    </source>
</evidence>
<organism evidence="1 2">
    <name type="scientific">Phycomyces blakesleeanus (strain ATCC 8743b / DSM 1359 / FGSC 10004 / NBRC 33097 / NRRL 1555)</name>
    <dbReference type="NCBI Taxonomy" id="763407"/>
    <lineage>
        <taxon>Eukaryota</taxon>
        <taxon>Fungi</taxon>
        <taxon>Fungi incertae sedis</taxon>
        <taxon>Mucoromycota</taxon>
        <taxon>Mucoromycotina</taxon>
        <taxon>Mucoromycetes</taxon>
        <taxon>Mucorales</taxon>
        <taxon>Phycomycetaceae</taxon>
        <taxon>Phycomyces</taxon>
    </lineage>
</organism>
<dbReference type="VEuPathDB" id="FungiDB:PHYBLDRAFT_58492"/>
<reference evidence="2" key="1">
    <citation type="submission" date="2015-06" db="EMBL/GenBank/DDBJ databases">
        <title>Expansion of signal transduction pathways in fungi by whole-genome duplication.</title>
        <authorList>
            <consortium name="DOE Joint Genome Institute"/>
            <person name="Corrochano L.M."/>
            <person name="Kuo A."/>
            <person name="Marcet-Houben M."/>
            <person name="Polaino S."/>
            <person name="Salamov A."/>
            <person name="Villalobos J.M."/>
            <person name="Alvarez M.I."/>
            <person name="Avalos J."/>
            <person name="Benito E.P."/>
            <person name="Benoit I."/>
            <person name="Burger G."/>
            <person name="Camino L.P."/>
            <person name="Canovas D."/>
            <person name="Cerda-Olmedo E."/>
            <person name="Cheng J.-F."/>
            <person name="Dominguez A."/>
            <person name="Elias M."/>
            <person name="Eslava A.P."/>
            <person name="Glaser F."/>
            <person name="Grimwood J."/>
            <person name="Gutierrez G."/>
            <person name="Heitman J."/>
            <person name="Henrissat B."/>
            <person name="Iturriaga E.A."/>
            <person name="Lang B.F."/>
            <person name="Lavin J.L."/>
            <person name="Lee S."/>
            <person name="Li W."/>
            <person name="Lindquist E."/>
            <person name="Lopez-Garcia S."/>
            <person name="Luque E.M."/>
            <person name="Marcos A.T."/>
            <person name="Martin J."/>
            <person name="McCluskey K."/>
            <person name="Medina H.R."/>
            <person name="Miralles-Duran A."/>
            <person name="Miyazaki A."/>
            <person name="Munoz-Torres E."/>
            <person name="Oguiza J.A."/>
            <person name="Ohm R."/>
            <person name="Olmedo M."/>
            <person name="Orejas M."/>
            <person name="Ortiz-Castellanos L."/>
            <person name="Pisabarro A.G."/>
            <person name="Rodriguez-Romero J."/>
            <person name="Ruiz-Herrera J."/>
            <person name="Ruiz-Vazquez R."/>
            <person name="Sanz C."/>
            <person name="Schackwitz W."/>
            <person name="Schmutz J."/>
            <person name="Shahriari M."/>
            <person name="Shelest E."/>
            <person name="Silva-Franco F."/>
            <person name="Soanes D."/>
            <person name="Syed K."/>
            <person name="Tagua V.G."/>
            <person name="Talbot N.J."/>
            <person name="Thon M."/>
            <person name="De vries R.P."/>
            <person name="Wiebenga A."/>
            <person name="Yadav J.S."/>
            <person name="Braun E.L."/>
            <person name="Baker S."/>
            <person name="Garre V."/>
            <person name="Horwitz B."/>
            <person name="Torres-Martinez S."/>
            <person name="Idnurm A."/>
            <person name="Herrera-Estrella A."/>
            <person name="Gabaldon T."/>
            <person name="Grigoriev I.V."/>
        </authorList>
    </citation>
    <scope>NUCLEOTIDE SEQUENCE [LARGE SCALE GENOMIC DNA]</scope>
    <source>
        <strain evidence="2">NRRL 1555(-)</strain>
    </source>
</reference>
<protein>
    <submittedName>
        <fullName evidence="1">Uncharacterized protein</fullName>
    </submittedName>
</protein>
<dbReference type="AlphaFoldDB" id="A0A167QBX1"/>
<dbReference type="EMBL" id="KV440972">
    <property type="protein sequence ID" value="OAD79447.1"/>
    <property type="molecule type" value="Genomic_DNA"/>
</dbReference>
<proteinExistence type="predicted"/>
<name>A0A167QBX1_PHYB8</name>
<keyword evidence="2" id="KW-1185">Reference proteome</keyword>
<dbReference type="InParanoid" id="A0A167QBX1"/>